<sequence length="58" mass="6521">MAAPRADRTHARLRRRPALHARGARVDRRLSRRIEPHPGGERGVGTPLLHLDQGRGRS</sequence>
<comment type="caution">
    <text evidence="2">The sequence shown here is derived from an EMBL/GenBank/DDBJ whole genome shotgun (WGS) entry which is preliminary data.</text>
</comment>
<feature type="compositionally biased region" description="Basic and acidic residues" evidence="1">
    <location>
        <begin position="24"/>
        <end position="40"/>
    </location>
</feature>
<proteinExistence type="predicted"/>
<gene>
    <name evidence="2" type="ORF">SBRY_10197</name>
</gene>
<dbReference type="EMBL" id="CAJVAX010000001">
    <property type="protein sequence ID" value="CAG7598880.1"/>
    <property type="molecule type" value="Genomic_DNA"/>
</dbReference>
<protein>
    <submittedName>
        <fullName evidence="2">Uncharacterized protein</fullName>
    </submittedName>
</protein>
<feature type="compositionally biased region" description="Basic and acidic residues" evidence="1">
    <location>
        <begin position="1"/>
        <end position="10"/>
    </location>
</feature>
<reference evidence="2" key="1">
    <citation type="submission" date="2021-06" db="EMBL/GenBank/DDBJ databases">
        <authorList>
            <person name="Arsene-Ploetze F."/>
        </authorList>
    </citation>
    <scope>NUCLEOTIDE SEQUENCE</scope>
    <source>
        <strain evidence="2">SBRY1</strain>
    </source>
</reference>
<evidence type="ECO:0000256" key="1">
    <source>
        <dbReference type="SAM" id="MobiDB-lite"/>
    </source>
</evidence>
<dbReference type="AlphaFoldDB" id="A0A9W4E011"/>
<evidence type="ECO:0000313" key="3">
    <source>
        <dbReference type="Proteomes" id="UP001153328"/>
    </source>
</evidence>
<organism evidence="2 3">
    <name type="scientific">Actinacidiphila bryophytorum</name>
    <dbReference type="NCBI Taxonomy" id="1436133"/>
    <lineage>
        <taxon>Bacteria</taxon>
        <taxon>Bacillati</taxon>
        <taxon>Actinomycetota</taxon>
        <taxon>Actinomycetes</taxon>
        <taxon>Kitasatosporales</taxon>
        <taxon>Streptomycetaceae</taxon>
        <taxon>Actinacidiphila</taxon>
    </lineage>
</organism>
<dbReference type="Proteomes" id="UP001153328">
    <property type="component" value="Unassembled WGS sequence"/>
</dbReference>
<name>A0A9W4E011_9ACTN</name>
<feature type="region of interest" description="Disordered" evidence="1">
    <location>
        <begin position="1"/>
        <end position="58"/>
    </location>
</feature>
<accession>A0A9W4E011</accession>
<feature type="compositionally biased region" description="Basic residues" evidence="1">
    <location>
        <begin position="11"/>
        <end position="23"/>
    </location>
</feature>
<evidence type="ECO:0000313" key="2">
    <source>
        <dbReference type="EMBL" id="CAG7598880.1"/>
    </source>
</evidence>
<keyword evidence="3" id="KW-1185">Reference proteome</keyword>